<dbReference type="Pfam" id="PF01336">
    <property type="entry name" value="tRNA_anti-codon"/>
    <property type="match status" value="1"/>
</dbReference>
<dbReference type="InterPro" id="IPR004591">
    <property type="entry name" value="Rfa1"/>
</dbReference>
<evidence type="ECO:0000259" key="14">
    <source>
        <dbReference type="Pfam" id="PF16900"/>
    </source>
</evidence>
<dbReference type="GO" id="GO:0006260">
    <property type="term" value="P:DNA replication"/>
    <property type="evidence" value="ECO:0007669"/>
    <property type="project" value="UniProtKB-KW"/>
</dbReference>
<dbReference type="WBParaSite" id="maker-uti_cns_0046617-snap-gene-0.8-mRNA-1">
    <property type="protein sequence ID" value="maker-uti_cns_0046617-snap-gene-0.8-mRNA-1"/>
    <property type="gene ID" value="maker-uti_cns_0046617-snap-gene-0.8"/>
</dbReference>
<dbReference type="Gene3D" id="2.40.50.140">
    <property type="entry name" value="Nucleic acid-binding proteins"/>
    <property type="match status" value="4"/>
</dbReference>
<protein>
    <recommendedName>
        <fullName evidence="9">Replication protein A subunit</fullName>
    </recommendedName>
</protein>
<dbReference type="CDD" id="cd04476">
    <property type="entry name" value="RPA1_DBD_C"/>
    <property type="match status" value="1"/>
</dbReference>
<organism evidence="15 16">
    <name type="scientific">Macrostomum lignano</name>
    <dbReference type="NCBI Taxonomy" id="282301"/>
    <lineage>
        <taxon>Eukaryota</taxon>
        <taxon>Metazoa</taxon>
        <taxon>Spiralia</taxon>
        <taxon>Lophotrochozoa</taxon>
        <taxon>Platyhelminthes</taxon>
        <taxon>Rhabditophora</taxon>
        <taxon>Macrostomorpha</taxon>
        <taxon>Macrostomida</taxon>
        <taxon>Macrostomidae</taxon>
        <taxon>Macrostomum</taxon>
    </lineage>
</organism>
<dbReference type="GO" id="GO:0003677">
    <property type="term" value="F:DNA binding"/>
    <property type="evidence" value="ECO:0007669"/>
    <property type="project" value="UniProtKB-KW"/>
</dbReference>
<dbReference type="CDD" id="cd04474">
    <property type="entry name" value="RPA1_DBD_A"/>
    <property type="match status" value="1"/>
</dbReference>
<comment type="similarity">
    <text evidence="2 9">Belongs to the replication factor A protein 1 family.</text>
</comment>
<keyword evidence="5 9" id="KW-0863">Zinc-finger</keyword>
<dbReference type="GO" id="GO:0005634">
    <property type="term" value="C:nucleus"/>
    <property type="evidence" value="ECO:0007669"/>
    <property type="project" value="UniProtKB-SubCell"/>
</dbReference>
<feature type="compositionally biased region" description="Gly residues" evidence="10">
    <location>
        <begin position="167"/>
        <end position="178"/>
    </location>
</feature>
<feature type="domain" description="Replication factor-A protein 1 N-terminal" evidence="12">
    <location>
        <begin position="14"/>
        <end position="110"/>
    </location>
</feature>
<feature type="domain" description="Replication protein A OB" evidence="14">
    <location>
        <begin position="334"/>
        <end position="430"/>
    </location>
</feature>
<evidence type="ECO:0000256" key="10">
    <source>
        <dbReference type="SAM" id="MobiDB-lite"/>
    </source>
</evidence>
<comment type="function">
    <text evidence="9">As part of the heterotrimeric replication protein A complex (RPA/RP-A), binds and stabilizes single-stranded DNA intermediates, that form during DNA replication or upon DNA stress. It prevents their reannealing and in parallel, recruits and activates different proteins and complexes involved in DNA metabolism. Thereby, it plays an essential role both in DNA replication and the cellular response to DNA damage.</text>
</comment>
<evidence type="ECO:0000313" key="15">
    <source>
        <dbReference type="Proteomes" id="UP000095280"/>
    </source>
</evidence>
<proteinExistence type="inferred from homology"/>
<dbReference type="PANTHER" id="PTHR47165:SF4">
    <property type="entry name" value="OS03G0429900 PROTEIN"/>
    <property type="match status" value="1"/>
</dbReference>
<dbReference type="InterPro" id="IPR013955">
    <property type="entry name" value="Rep_factor-A_C"/>
</dbReference>
<dbReference type="Pfam" id="PF16900">
    <property type="entry name" value="REPA_OB_2"/>
    <property type="match status" value="1"/>
</dbReference>
<dbReference type="SUPFAM" id="SSF50249">
    <property type="entry name" value="Nucleic acid-binding proteins"/>
    <property type="match status" value="4"/>
</dbReference>
<name>A0A1I8JA10_9PLAT</name>
<keyword evidence="6 9" id="KW-0862">Zinc</keyword>
<feature type="domain" description="OB" evidence="11">
    <location>
        <begin position="224"/>
        <end position="308"/>
    </location>
</feature>
<feature type="domain" description="Replication factor A C-terminal" evidence="13">
    <location>
        <begin position="492"/>
        <end position="635"/>
    </location>
</feature>
<evidence type="ECO:0000256" key="5">
    <source>
        <dbReference type="ARBA" id="ARBA00022771"/>
    </source>
</evidence>
<evidence type="ECO:0000256" key="7">
    <source>
        <dbReference type="ARBA" id="ARBA00023125"/>
    </source>
</evidence>
<feature type="compositionally biased region" description="Low complexity" evidence="10">
    <location>
        <begin position="127"/>
        <end position="136"/>
    </location>
</feature>
<feature type="region of interest" description="Disordered" evidence="10">
    <location>
        <begin position="115"/>
        <end position="214"/>
    </location>
</feature>
<dbReference type="Pfam" id="PF08646">
    <property type="entry name" value="Rep_fac-A_C"/>
    <property type="match status" value="1"/>
</dbReference>
<dbReference type="CDD" id="cd04475">
    <property type="entry name" value="RPA1_DBD_B"/>
    <property type="match status" value="1"/>
</dbReference>
<dbReference type="InterPro" id="IPR031657">
    <property type="entry name" value="REPA_OB_2"/>
</dbReference>
<keyword evidence="7 9" id="KW-0238">DNA-binding</keyword>
<dbReference type="AlphaFoldDB" id="A0A1I8JA10"/>
<dbReference type="FunFam" id="2.40.50.140:FF:000090">
    <property type="entry name" value="Replication protein A subunit"/>
    <property type="match status" value="1"/>
</dbReference>
<dbReference type="InterPro" id="IPR004365">
    <property type="entry name" value="NA-bd_OB_tRNA"/>
</dbReference>
<dbReference type="PANTHER" id="PTHR47165">
    <property type="entry name" value="OS03G0429900 PROTEIN"/>
    <property type="match status" value="1"/>
</dbReference>
<dbReference type="Proteomes" id="UP000095280">
    <property type="component" value="Unplaced"/>
</dbReference>
<evidence type="ECO:0000256" key="8">
    <source>
        <dbReference type="ARBA" id="ARBA00023242"/>
    </source>
</evidence>
<reference evidence="16" key="1">
    <citation type="submission" date="2016-11" db="UniProtKB">
        <authorList>
            <consortium name="WormBaseParasite"/>
        </authorList>
    </citation>
    <scope>IDENTIFICATION</scope>
</reference>
<evidence type="ECO:0000256" key="4">
    <source>
        <dbReference type="ARBA" id="ARBA00022723"/>
    </source>
</evidence>
<evidence type="ECO:0000256" key="6">
    <source>
        <dbReference type="ARBA" id="ARBA00022833"/>
    </source>
</evidence>
<keyword evidence="4 9" id="KW-0479">Metal-binding</keyword>
<evidence type="ECO:0000259" key="12">
    <source>
        <dbReference type="Pfam" id="PF04057"/>
    </source>
</evidence>
<dbReference type="InterPro" id="IPR012340">
    <property type="entry name" value="NA-bd_OB-fold"/>
</dbReference>
<evidence type="ECO:0000313" key="16">
    <source>
        <dbReference type="WBParaSite" id="maker-uti_cns_0046617-snap-gene-0.8-mRNA-1"/>
    </source>
</evidence>
<evidence type="ECO:0000256" key="9">
    <source>
        <dbReference type="RuleBase" id="RU364130"/>
    </source>
</evidence>
<comment type="subcellular location">
    <subcellularLocation>
        <location evidence="1 9">Nucleus</location>
    </subcellularLocation>
</comment>
<evidence type="ECO:0000256" key="2">
    <source>
        <dbReference type="ARBA" id="ARBA00005690"/>
    </source>
</evidence>
<dbReference type="NCBIfam" id="TIGR00617">
    <property type="entry name" value="rpa1"/>
    <property type="match status" value="1"/>
</dbReference>
<sequence length="646" mass="70661">LQQSSVMTSLDNMLSRGSVRALNNGEDYQNPVLKVLGHRKVPGGGQDRYRLLVTDGIDQHSYVMLGTQLNYLIEGDQLPPGTVLQVTKYVLNNMKSDKPILIVISLDILGSGSVPDPANSDANGTGAPAAQQQQQPVKPLADNNRPAAFAAVQETPPRPTASSYSSGAGGRGGGGGQQLGFVPQTPPHSGRSFGGGSSDQSAGSGIDTSRVRPISSLNPYQNKWTICGRVTQKSQVRTWSNSRGEGKLFSFVLTDDSSEIRVTAFRDEVDKYFDLVELGRAMYISRGQLKAANKQFNNTQNEYEMVLSSESQLQQCDDADAAAVPEMKFNFVPIAQLDTVEPNKFVDVCGVVHETHDVQTIVGKTSNREIAKRDLTLVDSSGCSVRCTLWGDEAVKFNGEKKPVVAVKGAKVSDFGGRSLSSTTNSCFLINPSMPEADRLRGWYHMEGQQMQFDTFRGDGGAGGGPGGGSAVYRNLKDCKAGGFGTGDKFEYFSCLACIIHMKRETCLYQACPKPDCNKKVIEFNGEYRCEKCQSSYPNFTWRFLLQANLADHTDNQWVTCFQDTAEKLLGVTAQQLGQMRSDGDDKGQTGVFEKALFQHHLFTMRAKMENFQDEMRLRVVVQDVKQMNFAEAGRLLVSQIEAMAV</sequence>
<keyword evidence="8 9" id="KW-0539">Nucleus</keyword>
<accession>A0A1I8JA10</accession>
<dbReference type="InterPro" id="IPR047192">
    <property type="entry name" value="Euk_RPA1_DBD_C"/>
</dbReference>
<dbReference type="GO" id="GO:0008270">
    <property type="term" value="F:zinc ion binding"/>
    <property type="evidence" value="ECO:0007669"/>
    <property type="project" value="UniProtKB-KW"/>
</dbReference>
<dbReference type="FunFam" id="2.40.50.140:FF:000064">
    <property type="entry name" value="Replication protein A subunit"/>
    <property type="match status" value="1"/>
</dbReference>
<keyword evidence="3 9" id="KW-0235">DNA replication</keyword>
<evidence type="ECO:0000256" key="1">
    <source>
        <dbReference type="ARBA" id="ARBA00004123"/>
    </source>
</evidence>
<evidence type="ECO:0000259" key="13">
    <source>
        <dbReference type="Pfam" id="PF08646"/>
    </source>
</evidence>
<dbReference type="Pfam" id="PF04057">
    <property type="entry name" value="Rep-A_N"/>
    <property type="match status" value="1"/>
</dbReference>
<dbReference type="GO" id="GO:0006281">
    <property type="term" value="P:DNA repair"/>
    <property type="evidence" value="ECO:0007669"/>
    <property type="project" value="InterPro"/>
</dbReference>
<keyword evidence="15" id="KW-1185">Reference proteome</keyword>
<dbReference type="InterPro" id="IPR007199">
    <property type="entry name" value="Rep_factor-A_N"/>
</dbReference>
<comment type="subunit">
    <text evidence="9">Component of the heterotrimeric canonical replication protein A complex (RPA).</text>
</comment>
<evidence type="ECO:0000256" key="3">
    <source>
        <dbReference type="ARBA" id="ARBA00022705"/>
    </source>
</evidence>
<dbReference type="FunFam" id="2.40.50.140:FF:000041">
    <property type="entry name" value="Replication protein A subunit"/>
    <property type="match status" value="1"/>
</dbReference>
<evidence type="ECO:0000259" key="11">
    <source>
        <dbReference type="Pfam" id="PF01336"/>
    </source>
</evidence>
<dbReference type="GO" id="GO:0006310">
    <property type="term" value="P:DNA recombination"/>
    <property type="evidence" value="ECO:0007669"/>
    <property type="project" value="InterPro"/>
</dbReference>